<proteinExistence type="predicted"/>
<name>A0ABQ1ZKI4_9BACL</name>
<keyword evidence="2" id="KW-1185">Reference proteome</keyword>
<gene>
    <name evidence="1" type="ORF">GCM10008014_53800</name>
</gene>
<dbReference type="RefSeq" id="WP_229730062.1">
    <property type="nucleotide sequence ID" value="NZ_BMFU01000015.1"/>
</dbReference>
<protein>
    <recommendedName>
        <fullName evidence="3">Butirosin biosynthesis protein H N-terminal domain-containing protein</fullName>
    </recommendedName>
</protein>
<evidence type="ECO:0000313" key="1">
    <source>
        <dbReference type="EMBL" id="GGH69910.1"/>
    </source>
</evidence>
<dbReference type="EMBL" id="BMFU01000015">
    <property type="protein sequence ID" value="GGH69910.1"/>
    <property type="molecule type" value="Genomic_DNA"/>
</dbReference>
<sequence>MKRMRLLTDLADLIQRPSHGTSFNLNTVKWRYATGTYTDTLYPILLHKKWTQLPRYMIAGMTASLFRFVVDRRLTRESISAYNWMAENFVAADFIGVTASQAAGFSFEPTFPLYQKHALQNIKNSIGRGTGAVLWHDQFVVVVGYDDDEEVLFFCTGDDPDVLRLPYSLVGRNNSPYWYFQVLEAHQSIDMWEVCKESLIQAVFKWETHDYMLPAQDYACGSAAYTAVADVLQSGNYESNQAAAVLRYYAYTRGEISSYVRALEHLSPHMDQVIVQYIRLADLYVSIVEVLDNSAAWDAREPESILRVSELIRSAGDTEQAAIDAIKHAFPETINNRFTDIGLR</sequence>
<dbReference type="Proteomes" id="UP000652153">
    <property type="component" value="Unassembled WGS sequence"/>
</dbReference>
<organism evidence="1 2">
    <name type="scientific">Paenibacillus silvae</name>
    <dbReference type="NCBI Taxonomy" id="1325358"/>
    <lineage>
        <taxon>Bacteria</taxon>
        <taxon>Bacillati</taxon>
        <taxon>Bacillota</taxon>
        <taxon>Bacilli</taxon>
        <taxon>Bacillales</taxon>
        <taxon>Paenibacillaceae</taxon>
        <taxon>Paenibacillus</taxon>
    </lineage>
</organism>
<evidence type="ECO:0000313" key="2">
    <source>
        <dbReference type="Proteomes" id="UP000652153"/>
    </source>
</evidence>
<evidence type="ECO:0008006" key="3">
    <source>
        <dbReference type="Google" id="ProtNLM"/>
    </source>
</evidence>
<accession>A0ABQ1ZKI4</accession>
<comment type="caution">
    <text evidence="1">The sequence shown here is derived from an EMBL/GenBank/DDBJ whole genome shotgun (WGS) entry which is preliminary data.</text>
</comment>
<reference evidence="2" key="1">
    <citation type="journal article" date="2019" name="Int. J. Syst. Evol. Microbiol.">
        <title>The Global Catalogue of Microorganisms (GCM) 10K type strain sequencing project: providing services to taxonomists for standard genome sequencing and annotation.</title>
        <authorList>
            <consortium name="The Broad Institute Genomics Platform"/>
            <consortium name="The Broad Institute Genome Sequencing Center for Infectious Disease"/>
            <person name="Wu L."/>
            <person name="Ma J."/>
        </authorList>
    </citation>
    <scope>NUCLEOTIDE SEQUENCE [LARGE SCALE GENOMIC DNA]</scope>
    <source>
        <strain evidence="2">CGMCC 1.12770</strain>
    </source>
</reference>